<keyword evidence="1" id="KW-0812">Transmembrane</keyword>
<dbReference type="PANTHER" id="PTHR24015">
    <property type="entry name" value="OS07G0578800 PROTEIN-RELATED"/>
    <property type="match status" value="1"/>
</dbReference>
<reference evidence="2 3" key="1">
    <citation type="submission" date="2020-10" db="EMBL/GenBank/DDBJ databases">
        <title>Plant Genome Project.</title>
        <authorList>
            <person name="Zhang R.-G."/>
        </authorList>
    </citation>
    <scope>NUCLEOTIDE SEQUENCE [LARGE SCALE GENOMIC DNA]</scope>
    <source>
        <strain evidence="2">FAFU-HL-1</strain>
        <tissue evidence="2">Leaf</tissue>
    </source>
</reference>
<dbReference type="GO" id="GO:0009451">
    <property type="term" value="P:RNA modification"/>
    <property type="evidence" value="ECO:0007669"/>
    <property type="project" value="InterPro"/>
</dbReference>
<evidence type="ECO:0000313" key="2">
    <source>
        <dbReference type="EMBL" id="KAF9664442.1"/>
    </source>
</evidence>
<protein>
    <recommendedName>
        <fullName evidence="4">Pentatricopeptide repeat-containing protein</fullName>
    </recommendedName>
</protein>
<name>A0A835J4K3_9ROSI</name>
<keyword evidence="1" id="KW-0472">Membrane</keyword>
<dbReference type="InterPro" id="IPR046960">
    <property type="entry name" value="PPR_At4g14850-like_plant"/>
</dbReference>
<dbReference type="EMBL" id="JADGMS010000016">
    <property type="protein sequence ID" value="KAF9664442.1"/>
    <property type="molecule type" value="Genomic_DNA"/>
</dbReference>
<dbReference type="OrthoDB" id="9990610at2759"/>
<dbReference type="PANTHER" id="PTHR24015:SF548">
    <property type="entry name" value="OS08G0340900 PROTEIN"/>
    <property type="match status" value="1"/>
</dbReference>
<dbReference type="AlphaFoldDB" id="A0A835J4K3"/>
<evidence type="ECO:0000256" key="1">
    <source>
        <dbReference type="SAM" id="Phobius"/>
    </source>
</evidence>
<accession>A0A835J4K3</accession>
<dbReference type="InterPro" id="IPR011990">
    <property type="entry name" value="TPR-like_helical_dom_sf"/>
</dbReference>
<keyword evidence="1" id="KW-1133">Transmembrane helix</keyword>
<feature type="transmembrane region" description="Helical" evidence="1">
    <location>
        <begin position="58"/>
        <end position="77"/>
    </location>
</feature>
<dbReference type="Gene3D" id="1.25.40.10">
    <property type="entry name" value="Tetratricopeptide repeat domain"/>
    <property type="match status" value="1"/>
</dbReference>
<proteinExistence type="predicted"/>
<keyword evidence="3" id="KW-1185">Reference proteome</keyword>
<comment type="caution">
    <text evidence="2">The sequence shown here is derived from an EMBL/GenBank/DDBJ whole genome shotgun (WGS) entry which is preliminary data.</text>
</comment>
<evidence type="ECO:0000313" key="3">
    <source>
        <dbReference type="Proteomes" id="UP000657918"/>
    </source>
</evidence>
<dbReference type="Proteomes" id="UP000657918">
    <property type="component" value="Chromosome 16"/>
</dbReference>
<sequence length="233" mass="26726">MSKLCREVARQRCLSNVVCLSYFDYSKYDLGRKAFDKMRKRDVTSWNTMISCEYVNDLFVMSMAIFMFAWLGCVDIARKNDFLVQDNDLFLQAVETEQMVLNEVTFLLSLLAVSQFQCLDLVHTFAIKNLAVLNAVIVMYSSDVVLEIFVISAFVQNGMDDEGLMLVYEMLRQWFEIDLVTDTVVLSAASNLRNQEIGKQTHAYLLRHEIHFEGIDGYAIDMCAKCGLIRIAP</sequence>
<gene>
    <name evidence="2" type="ORF">SADUNF_Sadunf16G0019300</name>
</gene>
<evidence type="ECO:0008006" key="4">
    <source>
        <dbReference type="Google" id="ProtNLM"/>
    </source>
</evidence>
<organism evidence="2 3">
    <name type="scientific">Salix dunnii</name>
    <dbReference type="NCBI Taxonomy" id="1413687"/>
    <lineage>
        <taxon>Eukaryota</taxon>
        <taxon>Viridiplantae</taxon>
        <taxon>Streptophyta</taxon>
        <taxon>Embryophyta</taxon>
        <taxon>Tracheophyta</taxon>
        <taxon>Spermatophyta</taxon>
        <taxon>Magnoliopsida</taxon>
        <taxon>eudicotyledons</taxon>
        <taxon>Gunneridae</taxon>
        <taxon>Pentapetalae</taxon>
        <taxon>rosids</taxon>
        <taxon>fabids</taxon>
        <taxon>Malpighiales</taxon>
        <taxon>Salicaceae</taxon>
        <taxon>Saliceae</taxon>
        <taxon>Salix</taxon>
    </lineage>
</organism>
<dbReference type="GO" id="GO:0003723">
    <property type="term" value="F:RNA binding"/>
    <property type="evidence" value="ECO:0007669"/>
    <property type="project" value="InterPro"/>
</dbReference>